<name>A0A0B2A752_9MICO</name>
<dbReference type="InterPro" id="IPR009351">
    <property type="entry name" value="AlkZ-like"/>
</dbReference>
<sequence>MTHTLSRDDARRIIVRAQMLDARRPGDVVEVAEQLAVIKIDPTAVIAPAQHATAWARIGWGYEPGQLTKAVEDDRVLFEYDGTIRPISVLPLLVPRMRHWPQHARGRGWMEANARFADDVLARLRADGPLLASEIEDTAQVARQSESGWYGSNQVPRMLESLERQGRVAVVGREGRLRRWDVTERAWPKALPEYTDEDAARLLDERRLQAAGIAKERSAWTPVGAAGEPAVIDGVKGRWRVDPQALAALDDDPGGRVAILNPYDRILFDRPRLRDVFEFDYVLEQFKPKAERVYGQFAHPILVGDRFVALLDAALDRTRETLHVTALHELAPIEPEEMEMIRGEIADLAEWLGVPVTGLR</sequence>
<dbReference type="PANTHER" id="PTHR30528:SF0">
    <property type="entry name" value="CYTOPLASMIC PROTEIN"/>
    <property type="match status" value="1"/>
</dbReference>
<dbReference type="PANTHER" id="PTHR30528">
    <property type="entry name" value="CYTOPLASMIC PROTEIN"/>
    <property type="match status" value="1"/>
</dbReference>
<evidence type="ECO:0008006" key="3">
    <source>
        <dbReference type="Google" id="ProtNLM"/>
    </source>
</evidence>
<dbReference type="Pfam" id="PF06224">
    <property type="entry name" value="AlkZ-like"/>
    <property type="match status" value="1"/>
</dbReference>
<dbReference type="OrthoDB" id="9787207at2"/>
<accession>A0A0B2A752</accession>
<protein>
    <recommendedName>
        <fullName evidence="3">Winged helix-turn-helix domain-containing protein</fullName>
    </recommendedName>
</protein>
<gene>
    <name evidence="1" type="ORF">LK09_08695</name>
</gene>
<evidence type="ECO:0000313" key="1">
    <source>
        <dbReference type="EMBL" id="KHK98915.1"/>
    </source>
</evidence>
<organism evidence="1 2">
    <name type="scientific">Microbacterium mangrovi</name>
    <dbReference type="NCBI Taxonomy" id="1348253"/>
    <lineage>
        <taxon>Bacteria</taxon>
        <taxon>Bacillati</taxon>
        <taxon>Actinomycetota</taxon>
        <taxon>Actinomycetes</taxon>
        <taxon>Micrococcales</taxon>
        <taxon>Microbacteriaceae</taxon>
        <taxon>Microbacterium</taxon>
    </lineage>
</organism>
<dbReference type="AlphaFoldDB" id="A0A0B2A752"/>
<keyword evidence="2" id="KW-1185">Reference proteome</keyword>
<dbReference type="RefSeq" id="WP_039397897.1">
    <property type="nucleotide sequence ID" value="NZ_JTDK01000006.1"/>
</dbReference>
<evidence type="ECO:0000313" key="2">
    <source>
        <dbReference type="Proteomes" id="UP000031030"/>
    </source>
</evidence>
<dbReference type="EMBL" id="JTDK01000006">
    <property type="protein sequence ID" value="KHK98915.1"/>
    <property type="molecule type" value="Genomic_DNA"/>
</dbReference>
<comment type="caution">
    <text evidence="1">The sequence shown here is derived from an EMBL/GenBank/DDBJ whole genome shotgun (WGS) entry which is preliminary data.</text>
</comment>
<dbReference type="Proteomes" id="UP000031030">
    <property type="component" value="Unassembled WGS sequence"/>
</dbReference>
<proteinExistence type="predicted"/>
<dbReference type="STRING" id="1348253.LK09_08695"/>
<reference evidence="1 2" key="1">
    <citation type="submission" date="2014-11" db="EMBL/GenBank/DDBJ databases">
        <title>Genome sequence of Microbacterium mangrovi MUSC 115(T).</title>
        <authorList>
            <person name="Lee L.-H."/>
        </authorList>
    </citation>
    <scope>NUCLEOTIDE SEQUENCE [LARGE SCALE GENOMIC DNA]</scope>
    <source>
        <strain evidence="1 2">MUSC 115</strain>
    </source>
</reference>